<dbReference type="Proteomes" id="UP000533476">
    <property type="component" value="Unassembled WGS sequence"/>
</dbReference>
<feature type="domain" description="Tetrahydrofolate dehydrogenase/cyclohydrolase catalytic" evidence="13">
    <location>
        <begin position="5"/>
        <end position="116"/>
    </location>
</feature>
<comment type="similarity">
    <text evidence="12">Belongs to the tetrahydrofolate dehydrogenase/cyclohydrolase family.</text>
</comment>
<dbReference type="InterPro" id="IPR046346">
    <property type="entry name" value="Aminoacid_DH-like_N_sf"/>
</dbReference>
<dbReference type="FunFam" id="3.40.50.10860:FF:000005">
    <property type="entry name" value="C-1-tetrahydrofolate synthase, cytoplasmic, putative"/>
    <property type="match status" value="1"/>
</dbReference>
<dbReference type="PRINTS" id="PR00085">
    <property type="entry name" value="THFDHDRGNASE"/>
</dbReference>
<comment type="catalytic activity">
    <reaction evidence="12">
        <text>(6R)-5,10-methenyltetrahydrofolate + H2O = (6R)-10-formyltetrahydrofolate + H(+)</text>
        <dbReference type="Rhea" id="RHEA:23700"/>
        <dbReference type="ChEBI" id="CHEBI:15377"/>
        <dbReference type="ChEBI" id="CHEBI:15378"/>
        <dbReference type="ChEBI" id="CHEBI:57455"/>
        <dbReference type="ChEBI" id="CHEBI:195366"/>
        <dbReference type="EC" id="3.5.4.9"/>
    </reaction>
</comment>
<evidence type="ECO:0000259" key="14">
    <source>
        <dbReference type="Pfam" id="PF02882"/>
    </source>
</evidence>
<dbReference type="InterPro" id="IPR020630">
    <property type="entry name" value="THF_DH/CycHdrlase_cat_dom"/>
</dbReference>
<keyword evidence="6 12" id="KW-0378">Hydrolase</keyword>
<comment type="caution">
    <text evidence="12">Lacks conserved residue(s) required for the propagation of feature annotation.</text>
</comment>
<keyword evidence="11 12" id="KW-0511">Multifunctional enzyme</keyword>
<keyword evidence="9 12" id="KW-0368">Histidine biosynthesis</keyword>
<dbReference type="UniPathway" id="UPA00193"/>
<dbReference type="Gene3D" id="3.40.50.10860">
    <property type="entry name" value="Leucine Dehydrogenase, chain A, domain 1"/>
    <property type="match status" value="1"/>
</dbReference>
<evidence type="ECO:0000256" key="4">
    <source>
        <dbReference type="ARBA" id="ARBA00022605"/>
    </source>
</evidence>
<dbReference type="RefSeq" id="WP_169096194.1">
    <property type="nucleotide sequence ID" value="NZ_JABBVZ010000004.1"/>
</dbReference>
<evidence type="ECO:0000256" key="9">
    <source>
        <dbReference type="ARBA" id="ARBA00023102"/>
    </source>
</evidence>
<keyword evidence="10 12" id="KW-0486">Methionine biosynthesis</keyword>
<dbReference type="SUPFAM" id="SSF51735">
    <property type="entry name" value="NAD(P)-binding Rossmann-fold domains"/>
    <property type="match status" value="1"/>
</dbReference>
<evidence type="ECO:0000256" key="2">
    <source>
        <dbReference type="ARBA" id="ARBA00011738"/>
    </source>
</evidence>
<evidence type="ECO:0000256" key="7">
    <source>
        <dbReference type="ARBA" id="ARBA00022857"/>
    </source>
</evidence>
<gene>
    <name evidence="12 15" type="primary">folD</name>
    <name evidence="15" type="ORF">HIJ39_02095</name>
</gene>
<keyword evidence="4 12" id="KW-0028">Amino-acid biosynthesis</keyword>
<dbReference type="GO" id="GO:0005829">
    <property type="term" value="C:cytosol"/>
    <property type="evidence" value="ECO:0007669"/>
    <property type="project" value="TreeGrafter"/>
</dbReference>
<dbReference type="PROSITE" id="PS00766">
    <property type="entry name" value="THF_DHG_CYH_1"/>
    <property type="match status" value="1"/>
</dbReference>
<evidence type="ECO:0000256" key="11">
    <source>
        <dbReference type="ARBA" id="ARBA00023268"/>
    </source>
</evidence>
<keyword evidence="8 12" id="KW-0560">Oxidoreductase</keyword>
<evidence type="ECO:0000256" key="8">
    <source>
        <dbReference type="ARBA" id="ARBA00023002"/>
    </source>
</evidence>
<comment type="pathway">
    <text evidence="1 12">One-carbon metabolism; tetrahydrofolate interconversion.</text>
</comment>
<dbReference type="Pfam" id="PF02882">
    <property type="entry name" value="THF_DHG_CYH_C"/>
    <property type="match status" value="1"/>
</dbReference>
<name>A0A7Y0L2F7_9FIRM</name>
<feature type="binding site" evidence="12">
    <location>
        <begin position="161"/>
        <end position="163"/>
    </location>
    <ligand>
        <name>NADP(+)</name>
        <dbReference type="ChEBI" id="CHEBI:58349"/>
    </ligand>
</feature>
<dbReference type="EC" id="3.5.4.9" evidence="12"/>
<keyword evidence="16" id="KW-1185">Reference proteome</keyword>
<accession>A0A7Y0L2F7</accession>
<dbReference type="PANTHER" id="PTHR48099:SF5">
    <property type="entry name" value="C-1-TETRAHYDROFOLATE SYNTHASE, CYTOPLASMIC"/>
    <property type="match status" value="1"/>
</dbReference>
<dbReference type="NCBIfam" id="NF010783">
    <property type="entry name" value="PRK14186.1"/>
    <property type="match status" value="1"/>
</dbReference>
<dbReference type="InterPro" id="IPR020631">
    <property type="entry name" value="THF_DH/CycHdrlase_NAD-bd_dom"/>
</dbReference>
<dbReference type="PROSITE" id="PS00767">
    <property type="entry name" value="THF_DHG_CYH_2"/>
    <property type="match status" value="1"/>
</dbReference>
<evidence type="ECO:0000256" key="12">
    <source>
        <dbReference type="HAMAP-Rule" id="MF_01576"/>
    </source>
</evidence>
<evidence type="ECO:0000256" key="6">
    <source>
        <dbReference type="ARBA" id="ARBA00022801"/>
    </source>
</evidence>
<protein>
    <recommendedName>
        <fullName evidence="12">Bifunctional protein FolD</fullName>
    </recommendedName>
    <domain>
        <recommendedName>
            <fullName evidence="12">Methylenetetrahydrofolate dehydrogenase</fullName>
            <ecNumber evidence="12">1.5.1.5</ecNumber>
        </recommendedName>
    </domain>
    <domain>
        <recommendedName>
            <fullName evidence="12">Methenyltetrahydrofolate cyclohydrolase</fullName>
            <ecNumber evidence="12">3.5.4.9</ecNumber>
        </recommendedName>
    </domain>
</protein>
<dbReference type="GO" id="GO:0004488">
    <property type="term" value="F:methylenetetrahydrofolate dehydrogenase (NADP+) activity"/>
    <property type="evidence" value="ECO:0007669"/>
    <property type="project" value="UniProtKB-UniRule"/>
</dbReference>
<comment type="subunit">
    <text evidence="2 12">Homodimer.</text>
</comment>
<comment type="catalytic activity">
    <reaction evidence="12">
        <text>(6R)-5,10-methylene-5,6,7,8-tetrahydrofolate + NADP(+) = (6R)-5,10-methenyltetrahydrofolate + NADPH</text>
        <dbReference type="Rhea" id="RHEA:22812"/>
        <dbReference type="ChEBI" id="CHEBI:15636"/>
        <dbReference type="ChEBI" id="CHEBI:57455"/>
        <dbReference type="ChEBI" id="CHEBI:57783"/>
        <dbReference type="ChEBI" id="CHEBI:58349"/>
        <dbReference type="EC" id="1.5.1.5"/>
    </reaction>
</comment>
<evidence type="ECO:0000256" key="10">
    <source>
        <dbReference type="ARBA" id="ARBA00023167"/>
    </source>
</evidence>
<dbReference type="GO" id="GO:0035999">
    <property type="term" value="P:tetrahydrofolate interconversion"/>
    <property type="evidence" value="ECO:0007669"/>
    <property type="project" value="UniProtKB-UniRule"/>
</dbReference>
<keyword evidence="3 12" id="KW-0554">One-carbon metabolism</keyword>
<dbReference type="Pfam" id="PF00763">
    <property type="entry name" value="THF_DHG_CYH"/>
    <property type="match status" value="1"/>
</dbReference>
<sequence length="277" mass="29563">MSTILDGKAVAARIREGLKTEISQSGSEPGLAVVLVGNDPASEIYVRNKGKAARAVGMRSIEQRLPEDSRTEDVLAVVKELNEDPAVHGILVQLPLPQGVDRRRVIEAIRPEKDVDGLTQASQGALVEMTPGLRPCTPAGIMDLLDAYHVELAGRRAVVVGRSALVGLPTALLLLSRHATVSILHSRSEEPWRVAREADVLVAAAGRPRLVTRDWVKPGAVVVDVGIHRTENGLVGDVDRESLEGHAGALSPVPGGVGPMTIAELLKNTWTAYRGLR</sequence>
<reference evidence="15 16" key="1">
    <citation type="submission" date="2020-04" db="EMBL/GenBank/DDBJ databases">
        <authorList>
            <person name="Zhang R."/>
            <person name="Schippers A."/>
        </authorList>
    </citation>
    <scope>NUCLEOTIDE SEQUENCE [LARGE SCALE GENOMIC DNA]</scope>
    <source>
        <strain evidence="15 16">DSM 109850</strain>
    </source>
</reference>
<dbReference type="InterPro" id="IPR020867">
    <property type="entry name" value="THF_DH/CycHdrlase_CS"/>
</dbReference>
<dbReference type="GO" id="GO:0000105">
    <property type="term" value="P:L-histidine biosynthetic process"/>
    <property type="evidence" value="ECO:0007669"/>
    <property type="project" value="UniProtKB-KW"/>
</dbReference>
<feature type="binding site" evidence="12">
    <location>
        <position position="227"/>
    </location>
    <ligand>
        <name>NADP(+)</name>
        <dbReference type="ChEBI" id="CHEBI:58349"/>
    </ligand>
</feature>
<evidence type="ECO:0000256" key="3">
    <source>
        <dbReference type="ARBA" id="ARBA00022563"/>
    </source>
</evidence>
<keyword evidence="7 12" id="KW-0521">NADP</keyword>
<dbReference type="EC" id="1.5.1.5" evidence="12"/>
<dbReference type="GO" id="GO:0006164">
    <property type="term" value="P:purine nucleotide biosynthetic process"/>
    <property type="evidence" value="ECO:0007669"/>
    <property type="project" value="UniProtKB-KW"/>
</dbReference>
<dbReference type="SUPFAM" id="SSF53223">
    <property type="entry name" value="Aminoacid dehydrogenase-like, N-terminal domain"/>
    <property type="match status" value="1"/>
</dbReference>
<evidence type="ECO:0000256" key="5">
    <source>
        <dbReference type="ARBA" id="ARBA00022755"/>
    </source>
</evidence>
<evidence type="ECO:0000313" key="16">
    <source>
        <dbReference type="Proteomes" id="UP000533476"/>
    </source>
</evidence>
<dbReference type="HAMAP" id="MF_01576">
    <property type="entry name" value="THF_DHG_CYH"/>
    <property type="match status" value="1"/>
</dbReference>
<feature type="domain" description="Tetrahydrofolate dehydrogenase/cyclohydrolase NAD(P)-binding" evidence="14">
    <location>
        <begin position="135"/>
        <end position="273"/>
    </location>
</feature>
<organism evidence="15 16">
    <name type="scientific">Sulfobacillus harzensis</name>
    <dbReference type="NCBI Taxonomy" id="2729629"/>
    <lineage>
        <taxon>Bacteria</taxon>
        <taxon>Bacillati</taxon>
        <taxon>Bacillota</taxon>
        <taxon>Clostridia</taxon>
        <taxon>Eubacteriales</taxon>
        <taxon>Clostridiales Family XVII. Incertae Sedis</taxon>
        <taxon>Sulfobacillus</taxon>
    </lineage>
</organism>
<dbReference type="Gene3D" id="3.40.50.720">
    <property type="entry name" value="NAD(P)-binding Rossmann-like Domain"/>
    <property type="match status" value="1"/>
</dbReference>
<dbReference type="AlphaFoldDB" id="A0A7Y0L2F7"/>
<evidence type="ECO:0000313" key="15">
    <source>
        <dbReference type="EMBL" id="NMP21150.1"/>
    </source>
</evidence>
<dbReference type="InterPro" id="IPR036291">
    <property type="entry name" value="NAD(P)-bd_dom_sf"/>
</dbReference>
<dbReference type="GO" id="GO:0004477">
    <property type="term" value="F:methenyltetrahydrofolate cyclohydrolase activity"/>
    <property type="evidence" value="ECO:0007669"/>
    <property type="project" value="UniProtKB-UniRule"/>
</dbReference>
<dbReference type="FunFam" id="3.40.50.720:FF:000006">
    <property type="entry name" value="Bifunctional protein FolD"/>
    <property type="match status" value="1"/>
</dbReference>
<evidence type="ECO:0000256" key="1">
    <source>
        <dbReference type="ARBA" id="ARBA00004777"/>
    </source>
</evidence>
<dbReference type="PANTHER" id="PTHR48099">
    <property type="entry name" value="C-1-TETRAHYDROFOLATE SYNTHASE, CYTOPLASMIC-RELATED"/>
    <property type="match status" value="1"/>
</dbReference>
<comment type="function">
    <text evidence="12">Catalyzes the oxidation of 5,10-methylenetetrahydrofolate to 5,10-methenyltetrahydrofolate and then the hydrolysis of 5,10-methenyltetrahydrofolate to 10-formyltetrahydrofolate.</text>
</comment>
<dbReference type="GO" id="GO:0009086">
    <property type="term" value="P:methionine biosynthetic process"/>
    <property type="evidence" value="ECO:0007669"/>
    <property type="project" value="UniProtKB-KW"/>
</dbReference>
<evidence type="ECO:0000259" key="13">
    <source>
        <dbReference type="Pfam" id="PF00763"/>
    </source>
</evidence>
<proteinExistence type="inferred from homology"/>
<dbReference type="CDD" id="cd01080">
    <property type="entry name" value="NAD_bind_m-THF_DH_Cyclohyd"/>
    <property type="match status" value="1"/>
</dbReference>
<comment type="caution">
    <text evidence="15">The sequence shown here is derived from an EMBL/GenBank/DDBJ whole genome shotgun (WGS) entry which is preliminary data.</text>
</comment>
<dbReference type="EMBL" id="JABBVZ010000004">
    <property type="protein sequence ID" value="NMP21150.1"/>
    <property type="molecule type" value="Genomic_DNA"/>
</dbReference>
<keyword evidence="5 12" id="KW-0658">Purine biosynthesis</keyword>
<dbReference type="InterPro" id="IPR000672">
    <property type="entry name" value="THF_DH/CycHdrlase"/>
</dbReference>